<evidence type="ECO:0000313" key="10">
    <source>
        <dbReference type="EMBL" id="KFO63345.1"/>
    </source>
</evidence>
<feature type="domain" description="Reverse transcriptase" evidence="9">
    <location>
        <begin position="1"/>
        <end position="78"/>
    </location>
</feature>
<accession>A0A091FPY3</accession>
<keyword evidence="5" id="KW-0540">Nuclease</keyword>
<dbReference type="Gene3D" id="3.30.70.270">
    <property type="match status" value="2"/>
</dbReference>
<dbReference type="PANTHER" id="PTHR41694:SF3">
    <property type="entry name" value="RNA-DIRECTED DNA POLYMERASE-RELATED"/>
    <property type="match status" value="1"/>
</dbReference>
<keyword evidence="7" id="KW-0378">Hydrolase</keyword>
<keyword evidence="11" id="KW-1185">Reference proteome</keyword>
<dbReference type="GO" id="GO:0004523">
    <property type="term" value="F:RNA-DNA hybrid ribonuclease activity"/>
    <property type="evidence" value="ECO:0007669"/>
    <property type="project" value="UniProtKB-EC"/>
</dbReference>
<evidence type="ECO:0000256" key="2">
    <source>
        <dbReference type="ARBA" id="ARBA00012180"/>
    </source>
</evidence>
<comment type="similarity">
    <text evidence="1">Belongs to the beta type-B retroviral polymerase family. HERV class-II K(HML-2) pol subfamily.</text>
</comment>
<evidence type="ECO:0000256" key="6">
    <source>
        <dbReference type="ARBA" id="ARBA00022759"/>
    </source>
</evidence>
<feature type="non-terminal residue" evidence="10">
    <location>
        <position position="1"/>
    </location>
</feature>
<dbReference type="EC" id="3.1.26.4" evidence="2"/>
<evidence type="ECO:0000259" key="9">
    <source>
        <dbReference type="PROSITE" id="PS50878"/>
    </source>
</evidence>
<proteinExistence type="inferred from homology"/>
<dbReference type="AlphaFoldDB" id="A0A091FPY3"/>
<evidence type="ECO:0000256" key="4">
    <source>
        <dbReference type="ARBA" id="ARBA00022695"/>
    </source>
</evidence>
<evidence type="ECO:0000256" key="3">
    <source>
        <dbReference type="ARBA" id="ARBA00022679"/>
    </source>
</evidence>
<keyword evidence="4" id="KW-0548">Nucleotidyltransferase</keyword>
<reference evidence="10 11" key="1">
    <citation type="submission" date="2014-04" db="EMBL/GenBank/DDBJ databases">
        <title>Genome evolution of avian class.</title>
        <authorList>
            <person name="Zhang G."/>
            <person name="Li C."/>
        </authorList>
    </citation>
    <scope>NUCLEOTIDE SEQUENCE [LARGE SCALE GENOMIC DNA]</scope>
    <source>
        <strain evidence="10">BGI_N302</strain>
    </source>
</reference>
<dbReference type="InterPro" id="IPR043128">
    <property type="entry name" value="Rev_trsase/Diguanyl_cyclase"/>
</dbReference>
<feature type="non-terminal residue" evidence="10">
    <location>
        <position position="171"/>
    </location>
</feature>
<keyword evidence="3" id="KW-0808">Transferase</keyword>
<dbReference type="SUPFAM" id="SSF56672">
    <property type="entry name" value="DNA/RNA polymerases"/>
    <property type="match status" value="1"/>
</dbReference>
<gene>
    <name evidence="10" type="ORF">N302_01064</name>
</gene>
<keyword evidence="6" id="KW-0255">Endonuclease</keyword>
<name>A0A091FPY3_CORBR</name>
<dbReference type="Pfam" id="PF06817">
    <property type="entry name" value="RVT_thumb"/>
    <property type="match status" value="1"/>
</dbReference>
<evidence type="ECO:0000256" key="8">
    <source>
        <dbReference type="ARBA" id="ARBA00022918"/>
    </source>
</evidence>
<dbReference type="EMBL" id="KK719440">
    <property type="protein sequence ID" value="KFO63345.1"/>
    <property type="molecule type" value="Genomic_DNA"/>
</dbReference>
<dbReference type="Proteomes" id="UP000052976">
    <property type="component" value="Unassembled WGS sequence"/>
</dbReference>
<keyword evidence="8" id="KW-0695">RNA-directed DNA polymerase</keyword>
<evidence type="ECO:0000256" key="1">
    <source>
        <dbReference type="ARBA" id="ARBA00010879"/>
    </source>
</evidence>
<evidence type="ECO:0000313" key="11">
    <source>
        <dbReference type="Proteomes" id="UP000052976"/>
    </source>
</evidence>
<dbReference type="STRING" id="85066.A0A091FPY3"/>
<organism evidence="10 11">
    <name type="scientific">Corvus brachyrhynchos</name>
    <name type="common">American crow</name>
    <dbReference type="NCBI Taxonomy" id="85066"/>
    <lineage>
        <taxon>Eukaryota</taxon>
        <taxon>Metazoa</taxon>
        <taxon>Chordata</taxon>
        <taxon>Craniata</taxon>
        <taxon>Vertebrata</taxon>
        <taxon>Euteleostomi</taxon>
        <taxon>Archelosauria</taxon>
        <taxon>Archosauria</taxon>
        <taxon>Dinosauria</taxon>
        <taxon>Saurischia</taxon>
        <taxon>Theropoda</taxon>
        <taxon>Coelurosauria</taxon>
        <taxon>Aves</taxon>
        <taxon>Neognathae</taxon>
        <taxon>Neoaves</taxon>
        <taxon>Telluraves</taxon>
        <taxon>Australaves</taxon>
        <taxon>Passeriformes</taxon>
        <taxon>Corvoidea</taxon>
        <taxon>Corvidae</taxon>
        <taxon>Corvus</taxon>
    </lineage>
</organism>
<sequence>SPTICQFVVHSAIQPIWQKYQSLLLYHYMYDILIASDSMTLLRDCFAALKITLTSRGLCIATDKIQTESPWKYLSFKLLETTVTPQPVTLKTNIRTLNDLQKLLGTINWIHPLLGITTEELSPLFQLLRGDPDLSSRRQLRKTAQKALETVSDKINKSFATRRNPDLPLRL</sequence>
<dbReference type="GO" id="GO:0035613">
    <property type="term" value="F:RNA stem-loop binding"/>
    <property type="evidence" value="ECO:0007669"/>
    <property type="project" value="TreeGrafter"/>
</dbReference>
<dbReference type="Pfam" id="PF00078">
    <property type="entry name" value="RVT_1"/>
    <property type="match status" value="1"/>
</dbReference>
<dbReference type="InterPro" id="IPR043502">
    <property type="entry name" value="DNA/RNA_pol_sf"/>
</dbReference>
<dbReference type="GO" id="GO:0003964">
    <property type="term" value="F:RNA-directed DNA polymerase activity"/>
    <property type="evidence" value="ECO:0007669"/>
    <property type="project" value="UniProtKB-KW"/>
</dbReference>
<dbReference type="PANTHER" id="PTHR41694">
    <property type="entry name" value="ENDOGENOUS RETROVIRUS GROUP K MEMBER POL PROTEIN"/>
    <property type="match status" value="1"/>
</dbReference>
<dbReference type="InterPro" id="IPR000477">
    <property type="entry name" value="RT_dom"/>
</dbReference>
<dbReference type="InterPro" id="IPR010661">
    <property type="entry name" value="RVT_thumb"/>
</dbReference>
<evidence type="ECO:0000256" key="5">
    <source>
        <dbReference type="ARBA" id="ARBA00022722"/>
    </source>
</evidence>
<protein>
    <recommendedName>
        <fullName evidence="2">ribonuclease H</fullName>
        <ecNumber evidence="2">3.1.26.4</ecNumber>
    </recommendedName>
</protein>
<evidence type="ECO:0000256" key="7">
    <source>
        <dbReference type="ARBA" id="ARBA00022801"/>
    </source>
</evidence>
<dbReference type="PROSITE" id="PS50878">
    <property type="entry name" value="RT_POL"/>
    <property type="match status" value="1"/>
</dbReference>